<dbReference type="AlphaFoldDB" id="A0A7W9INR0"/>
<name>A0A7W9INR0_9ACTN</name>
<dbReference type="EMBL" id="JACHMP010000001">
    <property type="protein sequence ID" value="MBB5823701.1"/>
    <property type="molecule type" value="Genomic_DNA"/>
</dbReference>
<keyword evidence="2" id="KW-1185">Reference proteome</keyword>
<gene>
    <name evidence="1" type="ORF">F4562_006763</name>
</gene>
<organism evidence="1 2">
    <name type="scientific">Streptosporangium becharense</name>
    <dbReference type="NCBI Taxonomy" id="1816182"/>
    <lineage>
        <taxon>Bacteria</taxon>
        <taxon>Bacillati</taxon>
        <taxon>Actinomycetota</taxon>
        <taxon>Actinomycetes</taxon>
        <taxon>Streptosporangiales</taxon>
        <taxon>Streptosporangiaceae</taxon>
        <taxon>Streptosporangium</taxon>
    </lineage>
</organism>
<dbReference type="Proteomes" id="UP000540685">
    <property type="component" value="Unassembled WGS sequence"/>
</dbReference>
<accession>A0A7W9INR0</accession>
<reference evidence="1 2" key="1">
    <citation type="submission" date="2020-08" db="EMBL/GenBank/DDBJ databases">
        <title>Sequencing the genomes of 1000 actinobacteria strains.</title>
        <authorList>
            <person name="Klenk H.-P."/>
        </authorList>
    </citation>
    <scope>NUCLEOTIDE SEQUENCE [LARGE SCALE GENOMIC DNA]</scope>
    <source>
        <strain evidence="1 2">DSM 46887</strain>
    </source>
</reference>
<dbReference type="RefSeq" id="WP_184546447.1">
    <property type="nucleotide sequence ID" value="NZ_JACHMP010000001.1"/>
</dbReference>
<evidence type="ECO:0000313" key="2">
    <source>
        <dbReference type="Proteomes" id="UP000540685"/>
    </source>
</evidence>
<proteinExistence type="predicted"/>
<comment type="caution">
    <text evidence="1">The sequence shown here is derived from an EMBL/GenBank/DDBJ whole genome shotgun (WGS) entry which is preliminary data.</text>
</comment>
<protein>
    <submittedName>
        <fullName evidence="1">Uncharacterized protein</fullName>
    </submittedName>
</protein>
<evidence type="ECO:0000313" key="1">
    <source>
        <dbReference type="EMBL" id="MBB5823701.1"/>
    </source>
</evidence>
<sequence>MAIVESRTGAHLDDDWFDQPQPAVFIDKPISSDLPPIGFWHHEPDLDARIRLAPEHIRRALLARVVHEMAIRFEHDTVPEVTEALEAAHEGRPFDEAAVNAMNTVHESLGEHWDGQFYAEREQGDWQWSRWVAANAIRHSLWSLKEDARCLDGLTYARAALSEKWPAFKERLHELATINLY</sequence>